<evidence type="ECO:0000256" key="1">
    <source>
        <dbReference type="ARBA" id="ARBA00023015"/>
    </source>
</evidence>
<dbReference type="InterPro" id="IPR009057">
    <property type="entry name" value="Homeodomain-like_sf"/>
</dbReference>
<evidence type="ECO:0000256" key="4">
    <source>
        <dbReference type="PROSITE-ProRule" id="PRU00335"/>
    </source>
</evidence>
<dbReference type="Proteomes" id="UP001500449">
    <property type="component" value="Unassembled WGS sequence"/>
</dbReference>
<name>A0ABN2MK00_9PSEU</name>
<dbReference type="Pfam" id="PF02909">
    <property type="entry name" value="TetR_C_1"/>
    <property type="match status" value="1"/>
</dbReference>
<dbReference type="InterPro" id="IPR001647">
    <property type="entry name" value="HTH_TetR"/>
</dbReference>
<keyword evidence="7" id="KW-1185">Reference proteome</keyword>
<dbReference type="InterPro" id="IPR036271">
    <property type="entry name" value="Tet_transcr_reg_TetR-rel_C_sf"/>
</dbReference>
<protein>
    <recommendedName>
        <fullName evidence="5">HTH tetR-type domain-containing protein</fullName>
    </recommendedName>
</protein>
<organism evidence="6 7">
    <name type="scientific">Pseudonocardia ailaonensis</name>
    <dbReference type="NCBI Taxonomy" id="367279"/>
    <lineage>
        <taxon>Bacteria</taxon>
        <taxon>Bacillati</taxon>
        <taxon>Actinomycetota</taxon>
        <taxon>Actinomycetes</taxon>
        <taxon>Pseudonocardiales</taxon>
        <taxon>Pseudonocardiaceae</taxon>
        <taxon>Pseudonocardia</taxon>
    </lineage>
</organism>
<dbReference type="PROSITE" id="PS50977">
    <property type="entry name" value="HTH_TETR_2"/>
    <property type="match status" value="1"/>
</dbReference>
<keyword evidence="3" id="KW-0804">Transcription</keyword>
<dbReference type="Pfam" id="PF00440">
    <property type="entry name" value="TetR_N"/>
    <property type="match status" value="1"/>
</dbReference>
<feature type="DNA-binding region" description="H-T-H motif" evidence="4">
    <location>
        <begin position="36"/>
        <end position="55"/>
    </location>
</feature>
<keyword evidence="1" id="KW-0805">Transcription regulation</keyword>
<accession>A0ABN2MK00</accession>
<sequence length="217" mass="23366">MTTPVPRRRGPGLLDLPTIVDVALGIARTDGLPALSMRRIADELGCSPMALYRHVADRQALLLAMLDAVAARIEIPPFQEEPRAEITALLHAVHAAVEGDPWVVTALVAEGLASPRILPVVDRIFGALDRAGLHGAQAMSGHALIWEFAYGELLTSHHDRADAWNRNMIRNSDPVRFPAVHAVMRAAARAPGGPPPEMFGPHLQIVLDGLLGPERSP</sequence>
<evidence type="ECO:0000259" key="5">
    <source>
        <dbReference type="PROSITE" id="PS50977"/>
    </source>
</evidence>
<dbReference type="SUPFAM" id="SSF46689">
    <property type="entry name" value="Homeodomain-like"/>
    <property type="match status" value="1"/>
</dbReference>
<dbReference type="PANTHER" id="PTHR30055:SF151">
    <property type="entry name" value="TRANSCRIPTIONAL REGULATORY PROTEIN"/>
    <property type="match status" value="1"/>
</dbReference>
<dbReference type="PANTHER" id="PTHR30055">
    <property type="entry name" value="HTH-TYPE TRANSCRIPTIONAL REGULATOR RUTR"/>
    <property type="match status" value="1"/>
</dbReference>
<keyword evidence="2 4" id="KW-0238">DNA-binding</keyword>
<evidence type="ECO:0000256" key="2">
    <source>
        <dbReference type="ARBA" id="ARBA00023125"/>
    </source>
</evidence>
<evidence type="ECO:0000313" key="6">
    <source>
        <dbReference type="EMBL" id="GAA1829467.1"/>
    </source>
</evidence>
<dbReference type="EMBL" id="BAAAQK010000001">
    <property type="protein sequence ID" value="GAA1829467.1"/>
    <property type="molecule type" value="Genomic_DNA"/>
</dbReference>
<evidence type="ECO:0000313" key="7">
    <source>
        <dbReference type="Proteomes" id="UP001500449"/>
    </source>
</evidence>
<reference evidence="6 7" key="1">
    <citation type="journal article" date="2019" name="Int. J. Syst. Evol. Microbiol.">
        <title>The Global Catalogue of Microorganisms (GCM) 10K type strain sequencing project: providing services to taxonomists for standard genome sequencing and annotation.</title>
        <authorList>
            <consortium name="The Broad Institute Genomics Platform"/>
            <consortium name="The Broad Institute Genome Sequencing Center for Infectious Disease"/>
            <person name="Wu L."/>
            <person name="Ma J."/>
        </authorList>
    </citation>
    <scope>NUCLEOTIDE SEQUENCE [LARGE SCALE GENOMIC DNA]</scope>
    <source>
        <strain evidence="6 7">JCM 16009</strain>
    </source>
</reference>
<dbReference type="InterPro" id="IPR004111">
    <property type="entry name" value="Repressor_TetR_C"/>
</dbReference>
<gene>
    <name evidence="6" type="ORF">GCM10009836_04190</name>
</gene>
<dbReference type="RefSeq" id="WP_344411777.1">
    <property type="nucleotide sequence ID" value="NZ_BAAAQK010000001.1"/>
</dbReference>
<evidence type="ECO:0000256" key="3">
    <source>
        <dbReference type="ARBA" id="ARBA00023163"/>
    </source>
</evidence>
<proteinExistence type="predicted"/>
<feature type="domain" description="HTH tetR-type" evidence="5">
    <location>
        <begin position="13"/>
        <end position="73"/>
    </location>
</feature>
<dbReference type="Gene3D" id="1.10.357.10">
    <property type="entry name" value="Tetracycline Repressor, domain 2"/>
    <property type="match status" value="1"/>
</dbReference>
<dbReference type="InterPro" id="IPR050109">
    <property type="entry name" value="HTH-type_TetR-like_transc_reg"/>
</dbReference>
<comment type="caution">
    <text evidence="6">The sequence shown here is derived from an EMBL/GenBank/DDBJ whole genome shotgun (WGS) entry which is preliminary data.</text>
</comment>
<dbReference type="SUPFAM" id="SSF48498">
    <property type="entry name" value="Tetracyclin repressor-like, C-terminal domain"/>
    <property type="match status" value="1"/>
</dbReference>